<evidence type="ECO:0000313" key="2">
    <source>
        <dbReference type="Proteomes" id="UP000199337"/>
    </source>
</evidence>
<dbReference type="STRING" id="341036.SAMN05660649_02243"/>
<dbReference type="AlphaFoldDB" id="A0A1I2TGJ2"/>
<reference evidence="2" key="1">
    <citation type="submission" date="2016-10" db="EMBL/GenBank/DDBJ databases">
        <authorList>
            <person name="Varghese N."/>
            <person name="Submissions S."/>
        </authorList>
    </citation>
    <scope>NUCLEOTIDE SEQUENCE [LARGE SCALE GENOMIC DNA]</scope>
    <source>
        <strain evidence="2">DSM 17038</strain>
    </source>
</reference>
<protein>
    <submittedName>
        <fullName evidence="1">Uncharacterized protein</fullName>
    </submittedName>
</protein>
<gene>
    <name evidence="1" type="ORF">SAMN05660649_02243</name>
</gene>
<sequence length="60" mass="7202">MSAIFFFKMMHDRQKRKEHQGQGYLSLNDFKKGKRRSMVKRSINSLKTFFSSKKDIKSRS</sequence>
<proteinExistence type="predicted"/>
<dbReference type="EMBL" id="FOOX01000007">
    <property type="protein sequence ID" value="SFG63973.1"/>
    <property type="molecule type" value="Genomic_DNA"/>
</dbReference>
<organism evidence="1 2">
    <name type="scientific">Desulfotruncus arcticus DSM 17038</name>
    <dbReference type="NCBI Taxonomy" id="1121424"/>
    <lineage>
        <taxon>Bacteria</taxon>
        <taxon>Bacillati</taxon>
        <taxon>Bacillota</taxon>
        <taxon>Clostridia</taxon>
        <taxon>Eubacteriales</taxon>
        <taxon>Desulfallaceae</taxon>
        <taxon>Desulfotruncus</taxon>
    </lineage>
</organism>
<name>A0A1I2TGJ2_9FIRM</name>
<dbReference type="Proteomes" id="UP000199337">
    <property type="component" value="Unassembled WGS sequence"/>
</dbReference>
<evidence type="ECO:0000313" key="1">
    <source>
        <dbReference type="EMBL" id="SFG63973.1"/>
    </source>
</evidence>
<dbReference type="RefSeq" id="WP_092471458.1">
    <property type="nucleotide sequence ID" value="NZ_FOOX01000007.1"/>
</dbReference>
<accession>A0A1I2TGJ2</accession>
<keyword evidence="2" id="KW-1185">Reference proteome</keyword>